<dbReference type="Proteomes" id="UP000584374">
    <property type="component" value="Unassembled WGS sequence"/>
</dbReference>
<sequence>MSVPLLPGLPPPAPHVGSDLGAEIAPPAENEPAATSAGRSFDTLADQIAARICRSLGVSGSETIP</sequence>
<name>A0A840QCZ8_9PSEU</name>
<dbReference type="AlphaFoldDB" id="A0A840QCZ8"/>
<protein>
    <submittedName>
        <fullName evidence="2">Uncharacterized protein</fullName>
    </submittedName>
</protein>
<gene>
    <name evidence="2" type="ORF">BJ970_005391</name>
</gene>
<feature type="region of interest" description="Disordered" evidence="1">
    <location>
        <begin position="1"/>
        <end position="37"/>
    </location>
</feature>
<comment type="caution">
    <text evidence="2">The sequence shown here is derived from an EMBL/GenBank/DDBJ whole genome shotgun (WGS) entry which is preliminary data.</text>
</comment>
<organism evidence="2 3">
    <name type="scientific">Saccharopolyspora phatthalungensis</name>
    <dbReference type="NCBI Taxonomy" id="664693"/>
    <lineage>
        <taxon>Bacteria</taxon>
        <taxon>Bacillati</taxon>
        <taxon>Actinomycetota</taxon>
        <taxon>Actinomycetes</taxon>
        <taxon>Pseudonocardiales</taxon>
        <taxon>Pseudonocardiaceae</taxon>
        <taxon>Saccharopolyspora</taxon>
    </lineage>
</organism>
<proteinExistence type="predicted"/>
<keyword evidence="3" id="KW-1185">Reference proteome</keyword>
<evidence type="ECO:0000256" key="1">
    <source>
        <dbReference type="SAM" id="MobiDB-lite"/>
    </source>
</evidence>
<accession>A0A840QCZ8</accession>
<reference evidence="2 3" key="1">
    <citation type="submission" date="2020-08" db="EMBL/GenBank/DDBJ databases">
        <title>Sequencing the genomes of 1000 actinobacteria strains.</title>
        <authorList>
            <person name="Klenk H.-P."/>
        </authorList>
    </citation>
    <scope>NUCLEOTIDE SEQUENCE [LARGE SCALE GENOMIC DNA]</scope>
    <source>
        <strain evidence="2 3">DSM 45584</strain>
    </source>
</reference>
<dbReference type="EMBL" id="JACHIW010000001">
    <property type="protein sequence ID" value="MBB5157857.1"/>
    <property type="molecule type" value="Genomic_DNA"/>
</dbReference>
<evidence type="ECO:0000313" key="3">
    <source>
        <dbReference type="Proteomes" id="UP000584374"/>
    </source>
</evidence>
<feature type="compositionally biased region" description="Low complexity" evidence="1">
    <location>
        <begin position="22"/>
        <end position="34"/>
    </location>
</feature>
<dbReference type="RefSeq" id="WP_184728708.1">
    <property type="nucleotide sequence ID" value="NZ_JACHIW010000001.1"/>
</dbReference>
<evidence type="ECO:0000313" key="2">
    <source>
        <dbReference type="EMBL" id="MBB5157857.1"/>
    </source>
</evidence>